<feature type="compositionally biased region" description="Basic and acidic residues" evidence="6">
    <location>
        <begin position="622"/>
        <end position="634"/>
    </location>
</feature>
<dbReference type="OrthoDB" id="2143914at2759"/>
<feature type="domain" description="HTH myb-type" evidence="9">
    <location>
        <begin position="440"/>
        <end position="495"/>
    </location>
</feature>
<feature type="compositionally biased region" description="Low complexity" evidence="6">
    <location>
        <begin position="777"/>
        <end position="792"/>
    </location>
</feature>
<evidence type="ECO:0000313" key="11">
    <source>
        <dbReference type="Proteomes" id="UP001153076"/>
    </source>
</evidence>
<dbReference type="InterPro" id="IPR051575">
    <property type="entry name" value="Myb-like_DNA-bd"/>
</dbReference>
<feature type="compositionally biased region" description="Basic residues" evidence="6">
    <location>
        <begin position="879"/>
        <end position="892"/>
    </location>
</feature>
<feature type="compositionally biased region" description="Basic residues" evidence="6">
    <location>
        <begin position="599"/>
        <end position="621"/>
    </location>
</feature>
<name>A0A9Q1Q643_9CARY</name>
<feature type="domain" description="Myb-like" evidence="7">
    <location>
        <begin position="387"/>
        <end position="439"/>
    </location>
</feature>
<evidence type="ECO:0000259" key="7">
    <source>
        <dbReference type="PROSITE" id="PS50090"/>
    </source>
</evidence>
<dbReference type="GO" id="GO:0000978">
    <property type="term" value="F:RNA polymerase II cis-regulatory region sequence-specific DNA binding"/>
    <property type="evidence" value="ECO:0007669"/>
    <property type="project" value="TreeGrafter"/>
</dbReference>
<dbReference type="GO" id="GO:0019185">
    <property type="term" value="C:snRNA-activating protein complex"/>
    <property type="evidence" value="ECO:0007669"/>
    <property type="project" value="TreeGrafter"/>
</dbReference>
<feature type="domain" description="SANT" evidence="8">
    <location>
        <begin position="496"/>
        <end position="546"/>
    </location>
</feature>
<dbReference type="GO" id="GO:0001006">
    <property type="term" value="F:RNA polymerase III type 3 promoter sequence-specific DNA binding"/>
    <property type="evidence" value="ECO:0007669"/>
    <property type="project" value="TreeGrafter"/>
</dbReference>
<feature type="compositionally biased region" description="Basic and acidic residues" evidence="6">
    <location>
        <begin position="672"/>
        <end position="681"/>
    </location>
</feature>
<dbReference type="CDD" id="cd00167">
    <property type="entry name" value="SANT"/>
    <property type="match status" value="2"/>
</dbReference>
<evidence type="ECO:0000313" key="10">
    <source>
        <dbReference type="EMBL" id="KAJ8430602.1"/>
    </source>
</evidence>
<dbReference type="InterPro" id="IPR017884">
    <property type="entry name" value="SANT_dom"/>
</dbReference>
<keyword evidence="11" id="KW-1185">Reference proteome</keyword>
<gene>
    <name evidence="10" type="ORF">Cgig2_021564</name>
</gene>
<feature type="compositionally biased region" description="Basic and acidic residues" evidence="6">
    <location>
        <begin position="839"/>
        <end position="852"/>
    </location>
</feature>
<feature type="region of interest" description="Disordered" evidence="6">
    <location>
        <begin position="68"/>
        <end position="95"/>
    </location>
</feature>
<sequence length="919" mass="102686">MGKYDFEEELSDSDNDDFLKDEIAALSAACLPSTSAGAGAGAIDFSDEDDGDDDLELVRSLKEQYGLGDADVSQPLSLKPLTTLPPVDSDDEEDDFETLRAIQRRFSQYGDGSAAGGGGGEPDATESKSENFTNKLLPDDATCMNLGNESFDACRNDRDEGPCSTSESRDTSNHSSSFPKAAQMFVEAIKKNRSCQKFLRSKLLHIETRMEEIKALLKKINTLKAYQVACKKKIGRALSQKQDAQLQLISIPKQRSNVKGAEKNISPMCYGPVENSHVASYRAALANFPLSFQRESWEKDSEKLEKGIRQQLQKLLIEKSADVLSDLGEPGFAHGWDDIISSVRNFEITSKIMQDFVGKVNWEEVASMYLPHRSGAECEAGWLNYGNPLINRDNWTAAEDKQLLLLIQHYGINNWSLIAEKLKTNRTPFQCLARYQRSLNASILKREWTEDEDAQLRSAVESFGESNWQVVASTLEGRTGTQCSNRWNKTLHPTRQRVGKWSADEDKRLKVAVTLFGRKNWHRIAQFVPGRTQAQCRERRWKRLFPHEVPLLQAAKRIQKVALISNFVDRESERPALGPDDFAPLPIEDSINEAANVNRPKRRQASRTSKKAQSRKNRKRAKSPENEMMGDHCDAQSNNGGRILLTYKRRKSSKSGSKEMIPSGSTNVAVESTEKPTKTLKEAQSTECRTRAISPETDMVSDMTNAGQSDVDDIMKNKKMMTHKSGSKKRKRGGRIDIGREYKKKSRDVPIRIWSRRARGVCSKKIAPASTCRALQTTGTHGTNESTTASEYSSEESYDPKMQHDNSTCSNSESGTCDDLEAQIPCMDDFTGKQSRCKQKPETKTLNERALEDGSSAGNSVTSACNDAESQSDDASESRKRKCAKTTRKQRKSQSDRSEKWEELPLAALFKKGASCRGS</sequence>
<dbReference type="PROSITE" id="PS51294">
    <property type="entry name" value="HTH_MYB"/>
    <property type="match status" value="3"/>
</dbReference>
<feature type="region of interest" description="Disordered" evidence="6">
    <location>
        <begin position="772"/>
        <end position="814"/>
    </location>
</feature>
<feature type="region of interest" description="Disordered" evidence="6">
    <location>
        <begin position="108"/>
        <end position="129"/>
    </location>
</feature>
<dbReference type="EMBL" id="JAKOGI010000779">
    <property type="protein sequence ID" value="KAJ8430602.1"/>
    <property type="molecule type" value="Genomic_DNA"/>
</dbReference>
<proteinExistence type="predicted"/>
<dbReference type="Pfam" id="PF13921">
    <property type="entry name" value="Myb_DNA-bind_6"/>
    <property type="match status" value="1"/>
</dbReference>
<evidence type="ECO:0000256" key="3">
    <source>
        <dbReference type="ARBA" id="ARBA00023125"/>
    </source>
</evidence>
<dbReference type="AlphaFoldDB" id="A0A9Q1Q643"/>
<dbReference type="InterPro" id="IPR009057">
    <property type="entry name" value="Homeodomain-like_sf"/>
</dbReference>
<dbReference type="Proteomes" id="UP001153076">
    <property type="component" value="Unassembled WGS sequence"/>
</dbReference>
<feature type="region of interest" description="Disordered" evidence="6">
    <location>
        <begin position="154"/>
        <end position="178"/>
    </location>
</feature>
<evidence type="ECO:0000259" key="8">
    <source>
        <dbReference type="PROSITE" id="PS51293"/>
    </source>
</evidence>
<comment type="caution">
    <text evidence="10">The sequence shown here is derived from an EMBL/GenBank/DDBJ whole genome shotgun (WGS) entry which is preliminary data.</text>
</comment>
<dbReference type="GO" id="GO:0005634">
    <property type="term" value="C:nucleus"/>
    <property type="evidence" value="ECO:0007669"/>
    <property type="project" value="UniProtKB-SubCell"/>
</dbReference>
<evidence type="ECO:0000256" key="4">
    <source>
        <dbReference type="ARBA" id="ARBA00023163"/>
    </source>
</evidence>
<feature type="domain" description="HTH myb-type" evidence="9">
    <location>
        <begin position="387"/>
        <end position="439"/>
    </location>
</feature>
<feature type="region of interest" description="Disordered" evidence="6">
    <location>
        <begin position="591"/>
        <end position="688"/>
    </location>
</feature>
<evidence type="ECO:0000256" key="2">
    <source>
        <dbReference type="ARBA" id="ARBA00023015"/>
    </source>
</evidence>
<dbReference type="InterPro" id="IPR017930">
    <property type="entry name" value="Myb_dom"/>
</dbReference>
<feature type="compositionally biased region" description="Low complexity" evidence="6">
    <location>
        <begin position="75"/>
        <end position="86"/>
    </location>
</feature>
<evidence type="ECO:0000259" key="9">
    <source>
        <dbReference type="PROSITE" id="PS51294"/>
    </source>
</evidence>
<keyword evidence="2" id="KW-0805">Transcription regulation</keyword>
<feature type="compositionally biased region" description="Polar residues" evidence="6">
    <location>
        <begin position="856"/>
        <end position="865"/>
    </location>
</feature>
<keyword evidence="5" id="KW-0539">Nucleus</keyword>
<dbReference type="PANTHER" id="PTHR46621">
    <property type="entry name" value="SNRNA-ACTIVATING PROTEIN COMPLEX SUBUNIT 4"/>
    <property type="match status" value="1"/>
</dbReference>
<feature type="domain" description="Myb-like" evidence="7">
    <location>
        <begin position="493"/>
        <end position="544"/>
    </location>
</feature>
<dbReference type="GO" id="GO:0042796">
    <property type="term" value="P:snRNA transcription by RNA polymerase III"/>
    <property type="evidence" value="ECO:0007669"/>
    <property type="project" value="TreeGrafter"/>
</dbReference>
<feature type="compositionally biased region" description="Basic and acidic residues" evidence="6">
    <location>
        <begin position="893"/>
        <end position="903"/>
    </location>
</feature>
<dbReference type="SMART" id="SM00717">
    <property type="entry name" value="SANT"/>
    <property type="match status" value="4"/>
</dbReference>
<feature type="region of interest" description="Disordered" evidence="6">
    <location>
        <begin position="831"/>
        <end position="903"/>
    </location>
</feature>
<evidence type="ECO:0000256" key="1">
    <source>
        <dbReference type="ARBA" id="ARBA00004123"/>
    </source>
</evidence>
<keyword evidence="4" id="KW-0804">Transcription</keyword>
<feature type="compositionally biased region" description="Basic and acidic residues" evidence="6">
    <location>
        <begin position="154"/>
        <end position="172"/>
    </location>
</feature>
<evidence type="ECO:0000256" key="6">
    <source>
        <dbReference type="SAM" id="MobiDB-lite"/>
    </source>
</evidence>
<evidence type="ECO:0000256" key="5">
    <source>
        <dbReference type="ARBA" id="ARBA00023242"/>
    </source>
</evidence>
<dbReference type="GO" id="GO:0042795">
    <property type="term" value="P:snRNA transcription by RNA polymerase II"/>
    <property type="evidence" value="ECO:0007669"/>
    <property type="project" value="TreeGrafter"/>
</dbReference>
<feature type="compositionally biased region" description="Polar residues" evidence="6">
    <location>
        <begin position="805"/>
        <end position="814"/>
    </location>
</feature>
<accession>A0A9Q1Q643</accession>
<protein>
    <submittedName>
        <fullName evidence="10">Uncharacterized protein</fullName>
    </submittedName>
</protein>
<keyword evidence="3" id="KW-0238">DNA-binding</keyword>
<dbReference type="PROSITE" id="PS50090">
    <property type="entry name" value="MYB_LIKE"/>
    <property type="match status" value="3"/>
</dbReference>
<dbReference type="InterPro" id="IPR001005">
    <property type="entry name" value="SANT/Myb"/>
</dbReference>
<dbReference type="SUPFAM" id="SSF46689">
    <property type="entry name" value="Homeodomain-like"/>
    <property type="match status" value="3"/>
</dbReference>
<comment type="subcellular location">
    <subcellularLocation>
        <location evidence="1">Nucleus</location>
    </subcellularLocation>
</comment>
<dbReference type="Gene3D" id="1.10.10.60">
    <property type="entry name" value="Homeodomain-like"/>
    <property type="match status" value="3"/>
</dbReference>
<dbReference type="PROSITE" id="PS51293">
    <property type="entry name" value="SANT"/>
    <property type="match status" value="1"/>
</dbReference>
<reference evidence="10" key="1">
    <citation type="submission" date="2022-04" db="EMBL/GenBank/DDBJ databases">
        <title>Carnegiea gigantea Genome sequencing and assembly v2.</title>
        <authorList>
            <person name="Copetti D."/>
            <person name="Sanderson M.J."/>
            <person name="Burquez A."/>
            <person name="Wojciechowski M.F."/>
        </authorList>
    </citation>
    <scope>NUCLEOTIDE SEQUENCE</scope>
    <source>
        <strain evidence="10">SGP5-SGP5p</strain>
        <tissue evidence="10">Aerial part</tissue>
    </source>
</reference>
<feature type="domain" description="HTH myb-type" evidence="9">
    <location>
        <begin position="499"/>
        <end position="549"/>
    </location>
</feature>
<dbReference type="PANTHER" id="PTHR46621:SF1">
    <property type="entry name" value="SNRNA-ACTIVATING PROTEIN COMPLEX SUBUNIT 4"/>
    <property type="match status" value="1"/>
</dbReference>
<feature type="domain" description="Myb-like" evidence="7">
    <location>
        <begin position="440"/>
        <end position="491"/>
    </location>
</feature>
<organism evidence="10 11">
    <name type="scientific">Carnegiea gigantea</name>
    <dbReference type="NCBI Taxonomy" id="171969"/>
    <lineage>
        <taxon>Eukaryota</taxon>
        <taxon>Viridiplantae</taxon>
        <taxon>Streptophyta</taxon>
        <taxon>Embryophyta</taxon>
        <taxon>Tracheophyta</taxon>
        <taxon>Spermatophyta</taxon>
        <taxon>Magnoliopsida</taxon>
        <taxon>eudicotyledons</taxon>
        <taxon>Gunneridae</taxon>
        <taxon>Pentapetalae</taxon>
        <taxon>Caryophyllales</taxon>
        <taxon>Cactineae</taxon>
        <taxon>Cactaceae</taxon>
        <taxon>Cactoideae</taxon>
        <taxon>Echinocereeae</taxon>
        <taxon>Carnegiea</taxon>
    </lineage>
</organism>
<dbReference type="Pfam" id="PF00249">
    <property type="entry name" value="Myb_DNA-binding"/>
    <property type="match status" value="1"/>
</dbReference>